<protein>
    <recommendedName>
        <fullName evidence="1">RNase H type-1 domain-containing protein</fullName>
    </recommendedName>
</protein>
<dbReference type="PROSITE" id="PS50879">
    <property type="entry name" value="RNASE_H_1"/>
    <property type="match status" value="1"/>
</dbReference>
<dbReference type="InterPro" id="IPR012337">
    <property type="entry name" value="RNaseH-like_sf"/>
</dbReference>
<dbReference type="EMBL" id="BGPR01019338">
    <property type="protein sequence ID" value="GBN81640.1"/>
    <property type="molecule type" value="Genomic_DNA"/>
</dbReference>
<dbReference type="Gene3D" id="3.30.420.10">
    <property type="entry name" value="Ribonuclease H-like superfamily/Ribonuclease H"/>
    <property type="match status" value="1"/>
</dbReference>
<accession>A0A4Y2S2I4</accession>
<evidence type="ECO:0000313" key="4">
    <source>
        <dbReference type="Proteomes" id="UP000499080"/>
    </source>
</evidence>
<dbReference type="InterPro" id="IPR036397">
    <property type="entry name" value="RNaseH_sf"/>
</dbReference>
<dbReference type="GO" id="GO:0004523">
    <property type="term" value="F:RNA-DNA hybrid ribonuclease activity"/>
    <property type="evidence" value="ECO:0007669"/>
    <property type="project" value="InterPro"/>
</dbReference>
<dbReference type="EMBL" id="BGPR01019341">
    <property type="protein sequence ID" value="GBN81649.1"/>
    <property type="molecule type" value="Genomic_DNA"/>
</dbReference>
<feature type="domain" description="RNase H type-1" evidence="1">
    <location>
        <begin position="1"/>
        <end position="47"/>
    </location>
</feature>
<reference evidence="3 4" key="1">
    <citation type="journal article" date="2019" name="Sci. Rep.">
        <title>Orb-weaving spider Araneus ventricosus genome elucidates the spidroin gene catalogue.</title>
        <authorList>
            <person name="Kono N."/>
            <person name="Nakamura H."/>
            <person name="Ohtoshi R."/>
            <person name="Moran D.A.P."/>
            <person name="Shinohara A."/>
            <person name="Yoshida Y."/>
            <person name="Fujiwara M."/>
            <person name="Mori M."/>
            <person name="Tomita M."/>
            <person name="Arakawa K."/>
        </authorList>
    </citation>
    <scope>NUCLEOTIDE SEQUENCE [LARGE SCALE GENOMIC DNA]</scope>
</reference>
<dbReference type="SUPFAM" id="SSF53098">
    <property type="entry name" value="Ribonuclease H-like"/>
    <property type="match status" value="1"/>
</dbReference>
<evidence type="ECO:0000313" key="2">
    <source>
        <dbReference type="EMBL" id="GBN81640.1"/>
    </source>
</evidence>
<evidence type="ECO:0000313" key="3">
    <source>
        <dbReference type="EMBL" id="GBN81649.1"/>
    </source>
</evidence>
<keyword evidence="4" id="KW-1185">Reference proteome</keyword>
<proteinExistence type="predicted"/>
<dbReference type="OrthoDB" id="6437659at2759"/>
<dbReference type="InterPro" id="IPR002156">
    <property type="entry name" value="RNaseH_domain"/>
</dbReference>
<sequence>MSRFATVNKVKNFFYLAEGSVGLTWDKAHTGDPGNELADHHAKLATDEGEKLEIPTQYSCVKFKIEKNLINDWQETWDGYDSESGRRTRDFVPKVNRNFLVLSKYLVFFLSGHGPLP</sequence>
<dbReference type="Proteomes" id="UP000499080">
    <property type="component" value="Unassembled WGS sequence"/>
</dbReference>
<dbReference type="GO" id="GO:0003676">
    <property type="term" value="F:nucleic acid binding"/>
    <property type="evidence" value="ECO:0007669"/>
    <property type="project" value="InterPro"/>
</dbReference>
<evidence type="ECO:0000259" key="1">
    <source>
        <dbReference type="PROSITE" id="PS50879"/>
    </source>
</evidence>
<comment type="caution">
    <text evidence="3">The sequence shown here is derived from an EMBL/GenBank/DDBJ whole genome shotgun (WGS) entry which is preliminary data.</text>
</comment>
<name>A0A4Y2S2I4_ARAVE</name>
<dbReference type="AlphaFoldDB" id="A0A4Y2S2I4"/>
<gene>
    <name evidence="2" type="ORF">AVEN_166221_1</name>
    <name evidence="3" type="ORF">AVEN_259520_1</name>
</gene>
<organism evidence="3 4">
    <name type="scientific">Araneus ventricosus</name>
    <name type="common">Orbweaver spider</name>
    <name type="synonym">Epeira ventricosa</name>
    <dbReference type="NCBI Taxonomy" id="182803"/>
    <lineage>
        <taxon>Eukaryota</taxon>
        <taxon>Metazoa</taxon>
        <taxon>Ecdysozoa</taxon>
        <taxon>Arthropoda</taxon>
        <taxon>Chelicerata</taxon>
        <taxon>Arachnida</taxon>
        <taxon>Araneae</taxon>
        <taxon>Araneomorphae</taxon>
        <taxon>Entelegynae</taxon>
        <taxon>Araneoidea</taxon>
        <taxon>Araneidae</taxon>
        <taxon>Araneus</taxon>
    </lineage>
</organism>